<reference evidence="1 2" key="1">
    <citation type="journal article" date="2018" name="Sci. Rep.">
        <title>Comparative genomics provides insights into the lifestyle and reveals functional heterogeneity of dark septate endophytic fungi.</title>
        <authorList>
            <person name="Knapp D.G."/>
            <person name="Nemeth J.B."/>
            <person name="Barry K."/>
            <person name="Hainaut M."/>
            <person name="Henrissat B."/>
            <person name="Johnson J."/>
            <person name="Kuo A."/>
            <person name="Lim J.H.P."/>
            <person name="Lipzen A."/>
            <person name="Nolan M."/>
            <person name="Ohm R.A."/>
            <person name="Tamas L."/>
            <person name="Grigoriev I.V."/>
            <person name="Spatafora J.W."/>
            <person name="Nagy L.G."/>
            <person name="Kovacs G.M."/>
        </authorList>
    </citation>
    <scope>NUCLEOTIDE SEQUENCE [LARGE SCALE GENOMIC DNA]</scope>
    <source>
        <strain evidence="1 2">DSE2036</strain>
    </source>
</reference>
<dbReference type="SUPFAM" id="SSF69118">
    <property type="entry name" value="AhpD-like"/>
    <property type="match status" value="1"/>
</dbReference>
<protein>
    <recommendedName>
        <fullName evidence="3">Carboxymuconolactone decarboxylase-like domain-containing protein</fullName>
    </recommendedName>
</protein>
<sequence length="194" mass="20961">MSRIPPTPRHELNAEQQKVHDHFAAFTSRAYGANGEKFTYQDERGAFIGGFPLYVQHPRIALAHNQLAVAVNRIAIPERVRNTVTLAVAGHFQAASEMSSQGKRYAKNGILTDSEAQALMAGNKPESLTGSCSASVALDVTTHLLSISGRLPDELWDSCIEAVGEDAFFGLLHSLAFYAWLCVGVNALDVPVPA</sequence>
<accession>A0A2V1DV65</accession>
<dbReference type="Proteomes" id="UP000244855">
    <property type="component" value="Unassembled WGS sequence"/>
</dbReference>
<organism evidence="1 2">
    <name type="scientific">Periconia macrospinosa</name>
    <dbReference type="NCBI Taxonomy" id="97972"/>
    <lineage>
        <taxon>Eukaryota</taxon>
        <taxon>Fungi</taxon>
        <taxon>Dikarya</taxon>
        <taxon>Ascomycota</taxon>
        <taxon>Pezizomycotina</taxon>
        <taxon>Dothideomycetes</taxon>
        <taxon>Pleosporomycetidae</taxon>
        <taxon>Pleosporales</taxon>
        <taxon>Massarineae</taxon>
        <taxon>Periconiaceae</taxon>
        <taxon>Periconia</taxon>
    </lineage>
</organism>
<evidence type="ECO:0000313" key="1">
    <source>
        <dbReference type="EMBL" id="PVI02107.1"/>
    </source>
</evidence>
<dbReference type="STRING" id="97972.A0A2V1DV65"/>
<gene>
    <name evidence="1" type="ORF">DM02DRAFT_702866</name>
</gene>
<keyword evidence="2" id="KW-1185">Reference proteome</keyword>
<dbReference type="AlphaFoldDB" id="A0A2V1DV65"/>
<name>A0A2V1DV65_9PLEO</name>
<dbReference type="EMBL" id="KZ805347">
    <property type="protein sequence ID" value="PVI02107.1"/>
    <property type="molecule type" value="Genomic_DNA"/>
</dbReference>
<dbReference type="OrthoDB" id="2567457at2759"/>
<dbReference type="Gene3D" id="1.20.1290.10">
    <property type="entry name" value="AhpD-like"/>
    <property type="match status" value="1"/>
</dbReference>
<evidence type="ECO:0000313" key="2">
    <source>
        <dbReference type="Proteomes" id="UP000244855"/>
    </source>
</evidence>
<dbReference type="InterPro" id="IPR029032">
    <property type="entry name" value="AhpD-like"/>
</dbReference>
<evidence type="ECO:0008006" key="3">
    <source>
        <dbReference type="Google" id="ProtNLM"/>
    </source>
</evidence>
<proteinExistence type="predicted"/>